<dbReference type="EMBL" id="JAMZIH010005746">
    <property type="protein sequence ID" value="KAJ1674706.1"/>
    <property type="molecule type" value="Genomic_DNA"/>
</dbReference>
<evidence type="ECO:0000313" key="1">
    <source>
        <dbReference type="EMBL" id="KAJ1674706.1"/>
    </source>
</evidence>
<comment type="caution">
    <text evidence="1">The sequence shown here is derived from an EMBL/GenBank/DDBJ whole genome shotgun (WGS) entry which is preliminary data.</text>
</comment>
<gene>
    <name evidence="1" type="ORF">EV182_002733</name>
</gene>
<keyword evidence="2" id="KW-1185">Reference proteome</keyword>
<proteinExistence type="predicted"/>
<dbReference type="Proteomes" id="UP001145114">
    <property type="component" value="Unassembled WGS sequence"/>
</dbReference>
<evidence type="ECO:0000313" key="2">
    <source>
        <dbReference type="Proteomes" id="UP001145114"/>
    </source>
</evidence>
<protein>
    <submittedName>
        <fullName evidence="1">Uncharacterized protein</fullName>
    </submittedName>
</protein>
<feature type="non-terminal residue" evidence="1">
    <location>
        <position position="201"/>
    </location>
</feature>
<organism evidence="1 2">
    <name type="scientific">Spiromyces aspiralis</name>
    <dbReference type="NCBI Taxonomy" id="68401"/>
    <lineage>
        <taxon>Eukaryota</taxon>
        <taxon>Fungi</taxon>
        <taxon>Fungi incertae sedis</taxon>
        <taxon>Zoopagomycota</taxon>
        <taxon>Kickxellomycotina</taxon>
        <taxon>Kickxellomycetes</taxon>
        <taxon>Kickxellales</taxon>
        <taxon>Kickxellaceae</taxon>
        <taxon>Spiromyces</taxon>
    </lineage>
</organism>
<accession>A0ACC1HED8</accession>
<sequence>MRLLTLSAIAALLLAKSVAAINHANYKTSSQSAFYRRHRAYIDGFARADSPLVAPPLSGEFATATTTAAGVKTTAAPGVGGAAAATSGPHFGLAPGSVRLDGSRVRFEVLNTRDGVPIAFTLCLCEGGILRVKATEKHPLVPRYNGAAVHSLVNGTGPALVSPEDVTHEALEAEGGAAVHSYTYGRSAAGEPISVRVSEDP</sequence>
<name>A0ACC1HED8_9FUNG</name>
<reference evidence="1" key="1">
    <citation type="submission" date="2022-06" db="EMBL/GenBank/DDBJ databases">
        <title>Phylogenomic reconstructions and comparative analyses of Kickxellomycotina fungi.</title>
        <authorList>
            <person name="Reynolds N.K."/>
            <person name="Stajich J.E."/>
            <person name="Barry K."/>
            <person name="Grigoriev I.V."/>
            <person name="Crous P."/>
            <person name="Smith M.E."/>
        </authorList>
    </citation>
    <scope>NUCLEOTIDE SEQUENCE</scope>
    <source>
        <strain evidence="1">RSA 2271</strain>
    </source>
</reference>